<reference evidence="1" key="1">
    <citation type="submission" date="2021-01" db="EMBL/GenBank/DDBJ databases">
        <title>Adiantum capillus-veneris genome.</title>
        <authorList>
            <person name="Fang Y."/>
            <person name="Liao Q."/>
        </authorList>
    </citation>
    <scope>NUCLEOTIDE SEQUENCE</scope>
    <source>
        <strain evidence="1">H3</strain>
        <tissue evidence="1">Leaf</tissue>
    </source>
</reference>
<name>A0A9D4ZDZ6_ADICA</name>
<evidence type="ECO:0000313" key="1">
    <source>
        <dbReference type="EMBL" id="KAI5071978.1"/>
    </source>
</evidence>
<gene>
    <name evidence="1" type="ORF">GOP47_0014229</name>
</gene>
<accession>A0A9D4ZDZ6</accession>
<protein>
    <submittedName>
        <fullName evidence="1">Uncharacterized protein</fullName>
    </submittedName>
</protein>
<evidence type="ECO:0000313" key="2">
    <source>
        <dbReference type="Proteomes" id="UP000886520"/>
    </source>
</evidence>
<sequence>MNGLEADVVRVPLIRGPKATKEILSSAIDIMNGVDMELLQKRQIADSVLSELAKTIVLEKVCLIECGDLLAATLLQWSLLCIIFSATWKRASRWCEGQFFCEWQNFHRHL</sequence>
<keyword evidence="2" id="KW-1185">Reference proteome</keyword>
<proteinExistence type="predicted"/>
<dbReference type="AlphaFoldDB" id="A0A9D4ZDZ6"/>
<dbReference type="Proteomes" id="UP000886520">
    <property type="component" value="Chromosome 13"/>
</dbReference>
<comment type="caution">
    <text evidence="1">The sequence shown here is derived from an EMBL/GenBank/DDBJ whole genome shotgun (WGS) entry which is preliminary data.</text>
</comment>
<organism evidence="1 2">
    <name type="scientific">Adiantum capillus-veneris</name>
    <name type="common">Maidenhair fern</name>
    <dbReference type="NCBI Taxonomy" id="13818"/>
    <lineage>
        <taxon>Eukaryota</taxon>
        <taxon>Viridiplantae</taxon>
        <taxon>Streptophyta</taxon>
        <taxon>Embryophyta</taxon>
        <taxon>Tracheophyta</taxon>
        <taxon>Polypodiopsida</taxon>
        <taxon>Polypodiidae</taxon>
        <taxon>Polypodiales</taxon>
        <taxon>Pteridineae</taxon>
        <taxon>Pteridaceae</taxon>
        <taxon>Vittarioideae</taxon>
        <taxon>Adiantum</taxon>
    </lineage>
</organism>
<dbReference type="EMBL" id="JABFUD020000013">
    <property type="protein sequence ID" value="KAI5071978.1"/>
    <property type="molecule type" value="Genomic_DNA"/>
</dbReference>